<dbReference type="AlphaFoldDB" id="A0A6C0JLC2"/>
<protein>
    <submittedName>
        <fullName evidence="1">Uncharacterized protein</fullName>
    </submittedName>
</protein>
<sequence>MFAMKSMDKASALLKLKLDLVYRDLAIEAAQTKFDELNVVAPEAPAAPEIAVVDVVKAPPKKKVIKALVPAGVAGPAKRTMSDEARAAASERMKKRWADKNAEIAAHRAAMGPKAVLPADK</sequence>
<reference evidence="1" key="1">
    <citation type="journal article" date="2020" name="Nature">
        <title>Giant virus diversity and host interactions through global metagenomics.</title>
        <authorList>
            <person name="Schulz F."/>
            <person name="Roux S."/>
            <person name="Paez-Espino D."/>
            <person name="Jungbluth S."/>
            <person name="Walsh D.A."/>
            <person name="Denef V.J."/>
            <person name="McMahon K.D."/>
            <person name="Konstantinidis K.T."/>
            <person name="Eloe-Fadrosh E.A."/>
            <person name="Kyrpides N.C."/>
            <person name="Woyke T."/>
        </authorList>
    </citation>
    <scope>NUCLEOTIDE SEQUENCE</scope>
    <source>
        <strain evidence="1">GVMAG-M-3300027708-51</strain>
    </source>
</reference>
<proteinExistence type="predicted"/>
<dbReference type="EMBL" id="MN740401">
    <property type="protein sequence ID" value="QHU04444.1"/>
    <property type="molecule type" value="Genomic_DNA"/>
</dbReference>
<accession>A0A6C0JLC2</accession>
<organism evidence="1">
    <name type="scientific">viral metagenome</name>
    <dbReference type="NCBI Taxonomy" id="1070528"/>
    <lineage>
        <taxon>unclassified sequences</taxon>
        <taxon>metagenomes</taxon>
        <taxon>organismal metagenomes</taxon>
    </lineage>
</organism>
<name>A0A6C0JLC2_9ZZZZ</name>
<evidence type="ECO:0000313" key="1">
    <source>
        <dbReference type="EMBL" id="QHU04444.1"/>
    </source>
</evidence>